<evidence type="ECO:0000313" key="1">
    <source>
        <dbReference type="EMBL" id="CAG8482856.1"/>
    </source>
</evidence>
<reference evidence="1" key="1">
    <citation type="submission" date="2021-06" db="EMBL/GenBank/DDBJ databases">
        <authorList>
            <person name="Kallberg Y."/>
            <person name="Tangrot J."/>
            <person name="Rosling A."/>
        </authorList>
    </citation>
    <scope>NUCLEOTIDE SEQUENCE</scope>
    <source>
        <strain evidence="1">IL203A</strain>
    </source>
</reference>
<protein>
    <submittedName>
        <fullName evidence="1">3596_t:CDS:1</fullName>
    </submittedName>
</protein>
<comment type="caution">
    <text evidence="1">The sequence shown here is derived from an EMBL/GenBank/DDBJ whole genome shotgun (WGS) entry which is preliminary data.</text>
</comment>
<sequence length="1600" mass="177161">MEGSTVHTTQSTSEESVKTAGSASSLFSDSIQSPFDSLFSPTNDSNPTADLNITESHPTIQTNETATSFFDNYNANGPTTTTTKALTDYSYHDFPQNHSTTLQHEATNGTVTNTEVTQQYDVAGSNLYYGEQYSSTQATGSTEIAADPKTNITQYYDYTGHGYDGSGQDYSQYYYSQQYHYDPSQQYDSSTYDSSSGYYYNQNYDPNYEPNQAYAPNDATHDPNQTYIYNDAADPNQTYASDGAAYGPNQGYDYSQYYNESNEANDLNSAKVDNDIAAVTSVETIETNQEHKQPSVASNEGEMNNLEEEQEVNIVHRNNDDIFEYQPQDLEGPQKAELSQVDQPTSQIANNSQISSELDVSRESEEVTDLTNKDTGKLDDLDDLVLGHTTLGTSETHISSSTREVSTVEPETNQAKNDPALTYYYGSTEQDSYNYEYEKWSTNDSIQQYQTYGTSQVASDVEDVNNQYTQYPAVDTLTETNESNNHYQGYLAETYTQYDNNTVGNNTNNFNYPYTGQPTIDGISGIHQSTHQYSNYNSNQPAVVNTPPPQSYSPFSAKVVQFVPCLYPQCTGENKPNAKFCSECGRIINESSSSPSPIVDTPNLYQNSAVQQQFGTDNTNIVNDPLGRSKGCPIVTFGFGGKVFTMFPRTVQRFTSTDQSIPITKYAPGAFIIRTLKDIIPSSDIEDFPGPLLMDNNRGGIKAKRKHVIKYLDDQIKTAEDVLNSFVGEEVEKKKLEANTIIWHLLKIMFEHDGVLTGSPKVEEAVRHVLAPSTTKTKQDDESNFTVPADSNFDSTPSLPESFTPPSMTYSTKTIDTLQELLLKGDRVAAINHAVNNNLWTHALIIASCVNKDQWKEVVNSFIRHELGSQLNDASQSNGRECLRVLYSLFAGNGPNSVKQFLPHSTLLNRVTQPSPTIKFPHVPPTTNAAQLNTSANLQYSPAPMNPLYSSATCDIPIESLEKWRETLAIILANRSPGDNQAMSALGDMLKEFGWINAAHSGIDDVNSRFTLVGNDYICNQSSRFFCDWQALRLTEIYELGLSLNNNDGLPFLQAYKYCESIANIVKVYTKGSPYFHGCFLQNLKDLTQRLLEHGGNSSGNNESSSWLFAKKMPKAALDSLWDSLEVKFNRFVAGDAVDENGQKPSSSSISQETVGPFSHFSAITQQTSNVPSRSVSAAEFRSISDSSHEARRSTTPNARLQKQLNGHQRRSSTPGVGVQTTEYMNGGYNYSEFSPAASDGQISMSPVPEDKSSYITPAIDNSNSHFGTYGIQGTGGKEQHKGAGGYNNSNYNMYQQSQQNENGHSYGSVPYGQQSTQSEYNYPSWSDNSGIDANKQQIMYPYYQPVGNSDTSYTNDSAWWNNPSPYTNDDDSKRDQVTTNNNEEGNFISPMDNSNLSFAPTSAPIGTSAGRNNEWDNIDDDLGLGNNTFNAKKKEKQIDDNDHESTEKVTQEPEQPKEEKKEEKSGWFFGRFFGKKEGSGKVANLGEESSFYFDPVQKRWINKKGGTDTPTASTPPPPQPMRAKTTSPTPSASMMSSNSNLQSTPPPITNRQSLPPINTPGGNVSTPPLKQRSVSSASTRRPIRSRYVDIMNQPPPSPK</sequence>
<dbReference type="Proteomes" id="UP000789702">
    <property type="component" value="Unassembled WGS sequence"/>
</dbReference>
<gene>
    <name evidence="1" type="ORF">DHETER_LOCUS2203</name>
</gene>
<evidence type="ECO:0000313" key="2">
    <source>
        <dbReference type="Proteomes" id="UP000789702"/>
    </source>
</evidence>
<keyword evidence="2" id="KW-1185">Reference proteome</keyword>
<dbReference type="EMBL" id="CAJVPU010001516">
    <property type="protein sequence ID" value="CAG8482856.1"/>
    <property type="molecule type" value="Genomic_DNA"/>
</dbReference>
<name>A0ACA9KNA7_9GLOM</name>
<organism evidence="1 2">
    <name type="scientific">Dentiscutata heterogama</name>
    <dbReference type="NCBI Taxonomy" id="1316150"/>
    <lineage>
        <taxon>Eukaryota</taxon>
        <taxon>Fungi</taxon>
        <taxon>Fungi incertae sedis</taxon>
        <taxon>Mucoromycota</taxon>
        <taxon>Glomeromycotina</taxon>
        <taxon>Glomeromycetes</taxon>
        <taxon>Diversisporales</taxon>
        <taxon>Gigasporaceae</taxon>
        <taxon>Dentiscutata</taxon>
    </lineage>
</organism>
<proteinExistence type="predicted"/>
<accession>A0ACA9KNA7</accession>